<name>A0A4S9VPP3_AURPU</name>
<keyword evidence="3 5" id="KW-0648">Protein biosynthesis</keyword>
<dbReference type="GO" id="GO:0016282">
    <property type="term" value="C:eukaryotic 43S preinitiation complex"/>
    <property type="evidence" value="ECO:0007669"/>
    <property type="project" value="UniProtKB-UniRule"/>
</dbReference>
<feature type="compositionally biased region" description="Acidic residues" evidence="6">
    <location>
        <begin position="107"/>
        <end position="127"/>
    </location>
</feature>
<keyword evidence="2 5" id="KW-0396">Initiation factor</keyword>
<feature type="compositionally biased region" description="Basic and acidic residues" evidence="6">
    <location>
        <begin position="128"/>
        <end position="147"/>
    </location>
</feature>
<dbReference type="GO" id="GO:0003743">
    <property type="term" value="F:translation initiation factor activity"/>
    <property type="evidence" value="ECO:0007669"/>
    <property type="project" value="UniProtKB-UniRule"/>
</dbReference>
<feature type="region of interest" description="Disordered" evidence="6">
    <location>
        <begin position="83"/>
        <end position="212"/>
    </location>
</feature>
<comment type="subcellular location">
    <subcellularLocation>
        <location evidence="5">Cytoplasm</location>
    </subcellularLocation>
</comment>
<keyword evidence="1 5" id="KW-0963">Cytoplasm</keyword>
<dbReference type="FunFam" id="1.10.246.60:FF:000003">
    <property type="entry name" value="Eukaryotic translation initiation factor 3 subunit J"/>
    <property type="match status" value="1"/>
</dbReference>
<feature type="compositionally biased region" description="Basic and acidic residues" evidence="6">
    <location>
        <begin position="183"/>
        <end position="203"/>
    </location>
</feature>
<sequence length="344" mass="38468">MHIFFLERTIIGHPSTPSSHQLSHLTVTLSRRNKDKVPLAARLSSYYRISTFSNKPQSWLATGVCFHASRAPISSCTTILTVQPDDEESSGSSPSSPQIIARRSKFDDEEEEGDVLDSWDAAEDSEVEREKAKKAADAKAKAEEEAKKNHKSKSQRIEERRQENMRKRLEDADFDSEDDEDEAERKARLRREQKESDLKHAEDLFEGIGVPATRSNPKAITVADEKQPGNAIDLSAMPLFSPSTKDQFAKLREVLAPLLVQNARKAQYTLFMQEFAKDIVKELPSDQIKKIASGLTTLSNEKMREEKEAAKGGKKSKAAKTKTTLAGARNLETDTTAYDDGLDE</sequence>
<dbReference type="Gene3D" id="1.10.246.60">
    <property type="entry name" value="Eukaryotic translation initiation factor 3 like domains"/>
    <property type="match status" value="1"/>
</dbReference>
<comment type="function">
    <text evidence="5">Component of the eukaryotic translation initiation factor 3 (eIF-3) complex, which is involved in protein synthesis of a specialized repertoire of mRNAs and, together with other initiation factors, stimulates binding of mRNA and methionyl-tRNAi to the 40S ribosome. The eIF-3 complex specifically targets and initiates translation of a subset of mRNAs involved in cell proliferation.</text>
</comment>
<comment type="similarity">
    <text evidence="5">Belongs to the eIF-3 subunit J family.</text>
</comment>
<dbReference type="InterPro" id="IPR013906">
    <property type="entry name" value="eIF3j"/>
</dbReference>
<feature type="compositionally biased region" description="Basic and acidic residues" evidence="6">
    <location>
        <begin position="155"/>
        <end position="171"/>
    </location>
</feature>
<feature type="compositionally biased region" description="Acidic residues" evidence="6">
    <location>
        <begin position="172"/>
        <end position="182"/>
    </location>
</feature>
<feature type="compositionally biased region" description="Basic and acidic residues" evidence="6">
    <location>
        <begin position="302"/>
        <end position="311"/>
    </location>
</feature>
<evidence type="ECO:0000256" key="2">
    <source>
        <dbReference type="ARBA" id="ARBA00022540"/>
    </source>
</evidence>
<organism evidence="7 8">
    <name type="scientific">Aureobasidium pullulans</name>
    <name type="common">Black yeast</name>
    <name type="synonym">Pullularia pullulans</name>
    <dbReference type="NCBI Taxonomy" id="5580"/>
    <lineage>
        <taxon>Eukaryota</taxon>
        <taxon>Fungi</taxon>
        <taxon>Dikarya</taxon>
        <taxon>Ascomycota</taxon>
        <taxon>Pezizomycotina</taxon>
        <taxon>Dothideomycetes</taxon>
        <taxon>Dothideomycetidae</taxon>
        <taxon>Dothideales</taxon>
        <taxon>Saccotheciaceae</taxon>
        <taxon>Aureobasidium</taxon>
    </lineage>
</organism>
<dbReference type="GO" id="GO:0001732">
    <property type="term" value="P:formation of cytoplasmic translation initiation complex"/>
    <property type="evidence" value="ECO:0007669"/>
    <property type="project" value="UniProtKB-UniRule"/>
</dbReference>
<evidence type="ECO:0000256" key="3">
    <source>
        <dbReference type="ARBA" id="ARBA00022917"/>
    </source>
</evidence>
<reference evidence="7 8" key="1">
    <citation type="submission" date="2018-10" db="EMBL/GenBank/DDBJ databases">
        <title>Fifty Aureobasidium pullulans genomes reveal a recombining polyextremotolerant generalist.</title>
        <authorList>
            <person name="Gostincar C."/>
            <person name="Turk M."/>
            <person name="Zajc J."/>
            <person name="Gunde-Cimerman N."/>
        </authorList>
    </citation>
    <scope>NUCLEOTIDE SEQUENCE [LARGE SCALE GENOMIC DNA]</scope>
    <source>
        <strain evidence="7 8">EXF-3844</strain>
    </source>
</reference>
<dbReference type="InterPro" id="IPR023194">
    <property type="entry name" value="eIF3-like_dom_sf"/>
</dbReference>
<dbReference type="Proteomes" id="UP000310121">
    <property type="component" value="Unassembled WGS sequence"/>
</dbReference>
<accession>A0A4S9VPP3</accession>
<evidence type="ECO:0000256" key="6">
    <source>
        <dbReference type="SAM" id="MobiDB-lite"/>
    </source>
</evidence>
<comment type="subunit">
    <text evidence="5">Component of the eukaryotic translation initiation factor 3 (eIF-3) complex.</text>
</comment>
<dbReference type="PANTHER" id="PTHR21681:SF0">
    <property type="entry name" value="EUKARYOTIC TRANSLATION INITIATION FACTOR 3 SUBUNIT J"/>
    <property type="match status" value="1"/>
</dbReference>
<evidence type="ECO:0000313" key="7">
    <source>
        <dbReference type="EMBL" id="THZ54250.1"/>
    </source>
</evidence>
<gene>
    <name evidence="5" type="primary">HCR1</name>
    <name evidence="7" type="ORF">D6C90_00118</name>
</gene>
<dbReference type="HAMAP" id="MF_03009">
    <property type="entry name" value="eIF3j"/>
    <property type="match status" value="1"/>
</dbReference>
<dbReference type="GO" id="GO:0005852">
    <property type="term" value="C:eukaryotic translation initiation factor 3 complex"/>
    <property type="evidence" value="ECO:0007669"/>
    <property type="project" value="UniProtKB-UniRule"/>
</dbReference>
<proteinExistence type="inferred from homology"/>
<evidence type="ECO:0000256" key="4">
    <source>
        <dbReference type="ARBA" id="ARBA00023054"/>
    </source>
</evidence>
<keyword evidence="4" id="KW-0175">Coiled coil</keyword>
<comment type="caution">
    <text evidence="7">The sequence shown here is derived from an EMBL/GenBank/DDBJ whole genome shotgun (WGS) entry which is preliminary data.</text>
</comment>
<evidence type="ECO:0000256" key="5">
    <source>
        <dbReference type="HAMAP-Rule" id="MF_03009"/>
    </source>
</evidence>
<dbReference type="GO" id="GO:0033290">
    <property type="term" value="C:eukaryotic 48S preinitiation complex"/>
    <property type="evidence" value="ECO:0007669"/>
    <property type="project" value="UniProtKB-UniRule"/>
</dbReference>
<dbReference type="AlphaFoldDB" id="A0A4S9VPP3"/>
<dbReference type="PANTHER" id="PTHR21681">
    <property type="entry name" value="EUKARYOTIC TRANSLATION INITIATION FACTOR 3 SUBUNIT J"/>
    <property type="match status" value="1"/>
</dbReference>
<dbReference type="EMBL" id="QZBN01000002">
    <property type="protein sequence ID" value="THZ54250.1"/>
    <property type="molecule type" value="Genomic_DNA"/>
</dbReference>
<dbReference type="Pfam" id="PF08597">
    <property type="entry name" value="eIF3_subunit"/>
    <property type="match status" value="1"/>
</dbReference>
<protein>
    <recommendedName>
        <fullName evidence="5">Eukaryotic translation initiation factor 3 subunit J</fullName>
        <shortName evidence="5">eIF3j</shortName>
    </recommendedName>
    <alternativeName>
        <fullName evidence="5">Eukaryotic translation initiation factor 3 30 kDa subunit homolog</fullName>
        <shortName evidence="5">eIF-3 30 kDa subunit homolog</shortName>
    </alternativeName>
</protein>
<evidence type="ECO:0000256" key="1">
    <source>
        <dbReference type="ARBA" id="ARBA00022490"/>
    </source>
</evidence>
<feature type="region of interest" description="Disordered" evidence="6">
    <location>
        <begin position="302"/>
        <end position="344"/>
    </location>
</feature>
<evidence type="ECO:0000313" key="8">
    <source>
        <dbReference type="Proteomes" id="UP000310121"/>
    </source>
</evidence>